<dbReference type="SUPFAM" id="SSF52821">
    <property type="entry name" value="Rhodanese/Cell cycle control phosphatase"/>
    <property type="match status" value="1"/>
</dbReference>
<dbReference type="InterPro" id="IPR050229">
    <property type="entry name" value="GlpE_sulfurtransferase"/>
</dbReference>
<dbReference type="Gene3D" id="3.40.250.10">
    <property type="entry name" value="Rhodanese-like domain"/>
    <property type="match status" value="1"/>
</dbReference>
<dbReference type="CDD" id="cd00158">
    <property type="entry name" value="RHOD"/>
    <property type="match status" value="1"/>
</dbReference>
<dbReference type="Pfam" id="PF00581">
    <property type="entry name" value="Rhodanese"/>
    <property type="match status" value="1"/>
</dbReference>
<dbReference type="PANTHER" id="PTHR43031:SF17">
    <property type="entry name" value="SULFURTRANSFERASE YTWF-RELATED"/>
    <property type="match status" value="1"/>
</dbReference>
<proteinExistence type="predicted"/>
<dbReference type="InterPro" id="IPR001763">
    <property type="entry name" value="Rhodanese-like_dom"/>
</dbReference>
<comment type="caution">
    <text evidence="2">The sequence shown here is derived from an EMBL/GenBank/DDBJ whole genome shotgun (WGS) entry which is preliminary data.</text>
</comment>
<keyword evidence="3" id="KW-1185">Reference proteome</keyword>
<dbReference type="EMBL" id="JBHSFU010000004">
    <property type="protein sequence ID" value="MFC4558517.1"/>
    <property type="molecule type" value="Genomic_DNA"/>
</dbReference>
<sequence length="121" mass="13652">MELIIQVVFLAVIIWFIMNRFLPAKGITNITTQEAKDKFKQKNEIQFVDVRTPGEYGANHRKPFKNIPLGQLAGKTKDLNKSKEIVVICQSGMRSMKAAKILKKQGFEKVSNVKGGMSAWV</sequence>
<dbReference type="Proteomes" id="UP001595989">
    <property type="component" value="Unassembled WGS sequence"/>
</dbReference>
<feature type="domain" description="Rhodanese" evidence="1">
    <location>
        <begin position="41"/>
        <end position="121"/>
    </location>
</feature>
<dbReference type="SMART" id="SM00450">
    <property type="entry name" value="RHOD"/>
    <property type="match status" value="1"/>
</dbReference>
<dbReference type="PROSITE" id="PS50206">
    <property type="entry name" value="RHODANESE_3"/>
    <property type="match status" value="1"/>
</dbReference>
<gene>
    <name evidence="2" type="ORF">ACFO3D_09880</name>
</gene>
<dbReference type="PANTHER" id="PTHR43031">
    <property type="entry name" value="FAD-DEPENDENT OXIDOREDUCTASE"/>
    <property type="match status" value="1"/>
</dbReference>
<dbReference type="RefSeq" id="WP_390295317.1">
    <property type="nucleotide sequence ID" value="NZ_JBHSFU010000004.1"/>
</dbReference>
<organism evidence="2 3">
    <name type="scientific">Virgibacillus kekensis</name>
    <dbReference type="NCBI Taxonomy" id="202261"/>
    <lineage>
        <taxon>Bacteria</taxon>
        <taxon>Bacillati</taxon>
        <taxon>Bacillota</taxon>
        <taxon>Bacilli</taxon>
        <taxon>Bacillales</taxon>
        <taxon>Bacillaceae</taxon>
        <taxon>Virgibacillus</taxon>
    </lineage>
</organism>
<reference evidence="3" key="1">
    <citation type="journal article" date="2019" name="Int. J. Syst. Evol. Microbiol.">
        <title>The Global Catalogue of Microorganisms (GCM) 10K type strain sequencing project: providing services to taxonomists for standard genome sequencing and annotation.</title>
        <authorList>
            <consortium name="The Broad Institute Genomics Platform"/>
            <consortium name="The Broad Institute Genome Sequencing Center for Infectious Disease"/>
            <person name="Wu L."/>
            <person name="Ma J."/>
        </authorList>
    </citation>
    <scope>NUCLEOTIDE SEQUENCE [LARGE SCALE GENOMIC DNA]</scope>
    <source>
        <strain evidence="3">CGMCC 4.7426</strain>
    </source>
</reference>
<evidence type="ECO:0000313" key="3">
    <source>
        <dbReference type="Proteomes" id="UP001595989"/>
    </source>
</evidence>
<name>A0ABV9DI81_9BACI</name>
<dbReference type="InterPro" id="IPR036873">
    <property type="entry name" value="Rhodanese-like_dom_sf"/>
</dbReference>
<evidence type="ECO:0000313" key="2">
    <source>
        <dbReference type="EMBL" id="MFC4558517.1"/>
    </source>
</evidence>
<protein>
    <submittedName>
        <fullName evidence="2">Rhodanese-like domain-containing protein</fullName>
    </submittedName>
</protein>
<evidence type="ECO:0000259" key="1">
    <source>
        <dbReference type="PROSITE" id="PS50206"/>
    </source>
</evidence>
<accession>A0ABV9DI81</accession>